<comment type="caution">
    <text evidence="2">The sequence shown here is derived from an EMBL/GenBank/DDBJ whole genome shotgun (WGS) entry which is preliminary data.</text>
</comment>
<proteinExistence type="predicted"/>
<dbReference type="Proteomes" id="UP001285441">
    <property type="component" value="Unassembled WGS sequence"/>
</dbReference>
<reference evidence="2" key="1">
    <citation type="journal article" date="2023" name="Mol. Phylogenet. Evol.">
        <title>Genome-scale phylogeny and comparative genomics of the fungal order Sordariales.</title>
        <authorList>
            <person name="Hensen N."/>
            <person name="Bonometti L."/>
            <person name="Westerberg I."/>
            <person name="Brannstrom I.O."/>
            <person name="Guillou S."/>
            <person name="Cros-Aarteil S."/>
            <person name="Calhoun S."/>
            <person name="Haridas S."/>
            <person name="Kuo A."/>
            <person name="Mondo S."/>
            <person name="Pangilinan J."/>
            <person name="Riley R."/>
            <person name="LaButti K."/>
            <person name="Andreopoulos B."/>
            <person name="Lipzen A."/>
            <person name="Chen C."/>
            <person name="Yan M."/>
            <person name="Daum C."/>
            <person name="Ng V."/>
            <person name="Clum A."/>
            <person name="Steindorff A."/>
            <person name="Ohm R.A."/>
            <person name="Martin F."/>
            <person name="Silar P."/>
            <person name="Natvig D.O."/>
            <person name="Lalanne C."/>
            <person name="Gautier V."/>
            <person name="Ament-Velasquez S.L."/>
            <person name="Kruys A."/>
            <person name="Hutchinson M.I."/>
            <person name="Powell A.J."/>
            <person name="Barry K."/>
            <person name="Miller A.N."/>
            <person name="Grigoriev I.V."/>
            <person name="Debuchy R."/>
            <person name="Gladieux P."/>
            <person name="Hiltunen Thoren M."/>
            <person name="Johannesson H."/>
        </authorList>
    </citation>
    <scope>NUCLEOTIDE SEQUENCE</scope>
    <source>
        <strain evidence="2">CBS 232.78</strain>
    </source>
</reference>
<name>A0AAE0N7F3_9PEZI</name>
<keyword evidence="3" id="KW-1185">Reference proteome</keyword>
<gene>
    <name evidence="2" type="ORF">B0H63DRAFT_453591</name>
</gene>
<dbReference type="EMBL" id="JAULSW010000008">
    <property type="protein sequence ID" value="KAK3372239.1"/>
    <property type="molecule type" value="Genomic_DNA"/>
</dbReference>
<sequence>MHFSTIITALLVPLLAVAEDPLQTTTCTSYLTLVKTITLSKAGSTTVTYTNNSTASFSATQVPTPLITPPSSITAQAISKPTTTSGASVLGAAHVAVAAIAGVAVAVFL</sequence>
<feature type="signal peptide" evidence="1">
    <location>
        <begin position="1"/>
        <end position="18"/>
    </location>
</feature>
<dbReference type="AlphaFoldDB" id="A0AAE0N7F3"/>
<protein>
    <submittedName>
        <fullName evidence="2">Uncharacterized protein</fullName>
    </submittedName>
</protein>
<evidence type="ECO:0000313" key="2">
    <source>
        <dbReference type="EMBL" id="KAK3372239.1"/>
    </source>
</evidence>
<evidence type="ECO:0000256" key="1">
    <source>
        <dbReference type="SAM" id="SignalP"/>
    </source>
</evidence>
<keyword evidence="1" id="KW-0732">Signal</keyword>
<feature type="chain" id="PRO_5042222120" evidence="1">
    <location>
        <begin position="19"/>
        <end position="109"/>
    </location>
</feature>
<organism evidence="2 3">
    <name type="scientific">Podospora didyma</name>
    <dbReference type="NCBI Taxonomy" id="330526"/>
    <lineage>
        <taxon>Eukaryota</taxon>
        <taxon>Fungi</taxon>
        <taxon>Dikarya</taxon>
        <taxon>Ascomycota</taxon>
        <taxon>Pezizomycotina</taxon>
        <taxon>Sordariomycetes</taxon>
        <taxon>Sordariomycetidae</taxon>
        <taxon>Sordariales</taxon>
        <taxon>Podosporaceae</taxon>
        <taxon>Podospora</taxon>
    </lineage>
</organism>
<accession>A0AAE0N7F3</accession>
<evidence type="ECO:0000313" key="3">
    <source>
        <dbReference type="Proteomes" id="UP001285441"/>
    </source>
</evidence>
<reference evidence="2" key="2">
    <citation type="submission" date="2023-06" db="EMBL/GenBank/DDBJ databases">
        <authorList>
            <consortium name="Lawrence Berkeley National Laboratory"/>
            <person name="Haridas S."/>
            <person name="Hensen N."/>
            <person name="Bonometti L."/>
            <person name="Westerberg I."/>
            <person name="Brannstrom I.O."/>
            <person name="Guillou S."/>
            <person name="Cros-Aarteil S."/>
            <person name="Calhoun S."/>
            <person name="Kuo A."/>
            <person name="Mondo S."/>
            <person name="Pangilinan J."/>
            <person name="Riley R."/>
            <person name="LaButti K."/>
            <person name="Andreopoulos B."/>
            <person name="Lipzen A."/>
            <person name="Chen C."/>
            <person name="Yanf M."/>
            <person name="Daum C."/>
            <person name="Ng V."/>
            <person name="Clum A."/>
            <person name="Steindorff A."/>
            <person name="Ohm R."/>
            <person name="Martin F."/>
            <person name="Silar P."/>
            <person name="Natvig D."/>
            <person name="Lalanne C."/>
            <person name="Gautier V."/>
            <person name="Ament-velasquez S.L."/>
            <person name="Kruys A."/>
            <person name="Hutchinson M.I."/>
            <person name="Powell A.J."/>
            <person name="Barry K."/>
            <person name="Miller A.N."/>
            <person name="Grigoriev I.V."/>
            <person name="Debuchy R."/>
            <person name="Gladieux P."/>
            <person name="Thoren M.H."/>
            <person name="Johannesson H."/>
        </authorList>
    </citation>
    <scope>NUCLEOTIDE SEQUENCE</scope>
    <source>
        <strain evidence="2">CBS 232.78</strain>
    </source>
</reference>